<feature type="transmembrane region" description="Helical" evidence="1">
    <location>
        <begin position="152"/>
        <end position="176"/>
    </location>
</feature>
<feature type="transmembrane region" description="Helical" evidence="1">
    <location>
        <begin position="111"/>
        <end position="131"/>
    </location>
</feature>
<dbReference type="AlphaFoldDB" id="A0ABD4A4N5"/>
<sequence length="221" mass="26052">MFKDVLDIYNKHLPSILVLSITLVFPVTFFIQLVVVYVYESSTVLFPSIISLCLLIINFIVLFSPFRFLTHKDLSDEKVSLKELYAVFFSYFFYLLLFSIIVYAISVFGSFLILMPTIIGFSIIFLLPVFVDETSMKNHFRKAWLTLKSENIAVLGDIVIIFSVQILLWTILTYIIKDLENSFFFFLVLRALVNTFLYPLFYIYLTRKYGQLYEDRKWVTF</sequence>
<keyword evidence="1" id="KW-0472">Membrane</keyword>
<dbReference type="EMBL" id="JXLU01000114">
    <property type="protein sequence ID" value="KIO71869.1"/>
    <property type="molecule type" value="Genomic_DNA"/>
</dbReference>
<dbReference type="Proteomes" id="UP000032076">
    <property type="component" value="Unassembled WGS sequence"/>
</dbReference>
<dbReference type="RefSeq" id="WP_041848709.1">
    <property type="nucleotide sequence ID" value="NZ_JXLS01000133.1"/>
</dbReference>
<comment type="caution">
    <text evidence="2">The sequence shown here is derived from an EMBL/GenBank/DDBJ whole genome shotgun (WGS) entry which is preliminary data.</text>
</comment>
<protein>
    <recommendedName>
        <fullName evidence="4">Integral membrane protein</fullName>
    </recommendedName>
</protein>
<feature type="transmembrane region" description="Helical" evidence="1">
    <location>
        <begin position="45"/>
        <end position="63"/>
    </location>
</feature>
<accession>A0ABD4A4N5</accession>
<evidence type="ECO:0008006" key="4">
    <source>
        <dbReference type="Google" id="ProtNLM"/>
    </source>
</evidence>
<keyword evidence="1" id="KW-0812">Transmembrane</keyword>
<evidence type="ECO:0000313" key="3">
    <source>
        <dbReference type="Proteomes" id="UP000032076"/>
    </source>
</evidence>
<feature type="transmembrane region" description="Helical" evidence="1">
    <location>
        <begin position="182"/>
        <end position="205"/>
    </location>
</feature>
<organism evidence="2 3">
    <name type="scientific">Caldibacillus thermoamylovorans</name>
    <dbReference type="NCBI Taxonomy" id="35841"/>
    <lineage>
        <taxon>Bacteria</taxon>
        <taxon>Bacillati</taxon>
        <taxon>Bacillota</taxon>
        <taxon>Bacilli</taxon>
        <taxon>Bacillales</taxon>
        <taxon>Bacillaceae</taxon>
        <taxon>Caldibacillus</taxon>
    </lineage>
</organism>
<name>A0ABD4A4N5_9BACI</name>
<keyword evidence="1" id="KW-1133">Transmembrane helix</keyword>
<feature type="transmembrane region" description="Helical" evidence="1">
    <location>
        <begin position="12"/>
        <end position="39"/>
    </location>
</feature>
<feature type="transmembrane region" description="Helical" evidence="1">
    <location>
        <begin position="84"/>
        <end position="105"/>
    </location>
</feature>
<reference evidence="2 3" key="1">
    <citation type="submission" date="2015-01" db="EMBL/GenBank/DDBJ databases">
        <title>Draft Genome Sequences of Four Bacillus thermoamylovorans Strains, Isolated From Food Products.</title>
        <authorList>
            <person name="Krawcyk A.O."/>
            <person name="Berendsen E.M."/>
            <person name="Eijlander R.T."/>
            <person name="de Jong A."/>
            <person name="Wells-Bennik M."/>
            <person name="Kuipers O.P."/>
        </authorList>
    </citation>
    <scope>NUCLEOTIDE SEQUENCE [LARGE SCALE GENOMIC DNA]</scope>
    <source>
        <strain evidence="2 3">B4167</strain>
    </source>
</reference>
<gene>
    <name evidence="2" type="ORF">B4167_3272</name>
</gene>
<evidence type="ECO:0000313" key="2">
    <source>
        <dbReference type="EMBL" id="KIO71869.1"/>
    </source>
</evidence>
<proteinExistence type="predicted"/>
<evidence type="ECO:0000256" key="1">
    <source>
        <dbReference type="SAM" id="Phobius"/>
    </source>
</evidence>